<dbReference type="GO" id="GO:0006367">
    <property type="term" value="P:transcription initiation at RNA polymerase II promoter"/>
    <property type="evidence" value="ECO:0007669"/>
    <property type="project" value="TreeGrafter"/>
</dbReference>
<feature type="binding site" evidence="10">
    <location>
        <position position="119"/>
    </location>
    <ligand>
        <name>Zn(2+)</name>
        <dbReference type="ChEBI" id="CHEBI:29105"/>
        <label>2</label>
    </ligand>
</feature>
<evidence type="ECO:0000256" key="4">
    <source>
        <dbReference type="ARBA" id="ARBA00022723"/>
    </source>
</evidence>
<dbReference type="PROSITE" id="PS01030">
    <property type="entry name" value="RNA_POL_M_15KD"/>
    <property type="match status" value="1"/>
</dbReference>
<comment type="similarity">
    <text evidence="9 12">Belongs to the archaeal rpoM/eukaryotic RPA12/RPB9/RPC11 RNA polymerase family.</text>
</comment>
<keyword evidence="7 9" id="KW-0804">Transcription</keyword>
<evidence type="ECO:0000259" key="13">
    <source>
        <dbReference type="PROSITE" id="PS51133"/>
    </source>
</evidence>
<evidence type="ECO:0000256" key="2">
    <source>
        <dbReference type="ARBA" id="ARBA00011730"/>
    </source>
</evidence>
<dbReference type="GO" id="GO:0008270">
    <property type="term" value="F:zinc ion binding"/>
    <property type="evidence" value="ECO:0007669"/>
    <property type="project" value="UniProtKB-KW"/>
</dbReference>
<proteinExistence type="inferred from homology"/>
<dbReference type="GO" id="GO:0003676">
    <property type="term" value="F:nucleic acid binding"/>
    <property type="evidence" value="ECO:0007669"/>
    <property type="project" value="InterPro"/>
</dbReference>
<dbReference type="Gene3D" id="2.20.25.10">
    <property type="match status" value="2"/>
</dbReference>
<keyword evidence="4 10" id="KW-0479">Metal-binding</keyword>
<dbReference type="GO" id="GO:0005730">
    <property type="term" value="C:nucleolus"/>
    <property type="evidence" value="ECO:0007669"/>
    <property type="project" value="UniProtKB-SubCell"/>
</dbReference>
<dbReference type="GO" id="GO:0006283">
    <property type="term" value="P:transcription-coupled nucleotide-excision repair"/>
    <property type="evidence" value="ECO:0007669"/>
    <property type="project" value="TreeGrafter"/>
</dbReference>
<comment type="subunit">
    <text evidence="2">Component of the RNA polymerase II (Pol II) complex consisting of 12 subunits.</text>
</comment>
<organism evidence="14 15">
    <name type="scientific">Rhodotorula mucilaginosa</name>
    <name type="common">Yeast</name>
    <name type="synonym">Rhodotorula rubra</name>
    <dbReference type="NCBI Taxonomy" id="5537"/>
    <lineage>
        <taxon>Eukaryota</taxon>
        <taxon>Fungi</taxon>
        <taxon>Dikarya</taxon>
        <taxon>Basidiomycota</taxon>
        <taxon>Pucciniomycotina</taxon>
        <taxon>Microbotryomycetes</taxon>
        <taxon>Sporidiobolales</taxon>
        <taxon>Sporidiobolaceae</taxon>
        <taxon>Rhodotorula</taxon>
    </lineage>
</organism>
<dbReference type="InterPro" id="IPR012164">
    <property type="entry name" value="Rpa12/Rpb9/Rpc10/TFS"/>
</dbReference>
<dbReference type="AlphaFoldDB" id="A0A9P7B4H8"/>
<evidence type="ECO:0000256" key="10">
    <source>
        <dbReference type="PIRSR" id="PIRSR005586-1"/>
    </source>
</evidence>
<feature type="binding site" evidence="10">
    <location>
        <position position="32"/>
    </location>
    <ligand>
        <name>Zn(2+)</name>
        <dbReference type="ChEBI" id="CHEBI:29105"/>
        <label>1</label>
    </ligand>
</feature>
<evidence type="ECO:0000313" key="15">
    <source>
        <dbReference type="Proteomes" id="UP000777482"/>
    </source>
</evidence>
<sequence>MASISFCKECNNLLYPREDKVHHVLMYACRNCPYEEETHNPCVYKHDLIVAAKETAGVTQDLETDPTLPRSNITCPRCHRTLVFQRHALHSGHQESVFFGDQGRRAQTSMTLFYNCTNCHRTFLDPKLTQRRKEQAAQQQ</sequence>
<dbReference type="InterPro" id="IPR001529">
    <property type="entry name" value="Zn_ribbon_RPB9"/>
</dbReference>
<evidence type="ECO:0000256" key="11">
    <source>
        <dbReference type="PIRSR" id="PIRSR005586-2"/>
    </source>
</evidence>
<dbReference type="InterPro" id="IPR001222">
    <property type="entry name" value="Znf_TFIIS"/>
</dbReference>
<feature type="binding site" evidence="10">
    <location>
        <position position="7"/>
    </location>
    <ligand>
        <name>Zn(2+)</name>
        <dbReference type="ChEBI" id="CHEBI:29105"/>
        <label>1</label>
    </ligand>
</feature>
<keyword evidence="5 11" id="KW-0863">Zinc-finger</keyword>
<feature type="binding site" evidence="10">
    <location>
        <position position="78"/>
    </location>
    <ligand>
        <name>Zn(2+)</name>
        <dbReference type="ChEBI" id="CHEBI:29105"/>
        <label>2</label>
    </ligand>
</feature>
<evidence type="ECO:0000256" key="1">
    <source>
        <dbReference type="ARBA" id="ARBA00004604"/>
    </source>
</evidence>
<evidence type="ECO:0000256" key="9">
    <source>
        <dbReference type="PIRNR" id="PIRNR005586"/>
    </source>
</evidence>
<dbReference type="Proteomes" id="UP000777482">
    <property type="component" value="Unassembled WGS sequence"/>
</dbReference>
<dbReference type="OrthoDB" id="282270at2759"/>
<evidence type="ECO:0000256" key="5">
    <source>
        <dbReference type="ARBA" id="ARBA00022771"/>
    </source>
</evidence>
<accession>A0A9P7B4H8</accession>
<keyword evidence="15" id="KW-1185">Reference proteome</keyword>
<dbReference type="PROSITE" id="PS51133">
    <property type="entry name" value="ZF_TFIIS_2"/>
    <property type="match status" value="1"/>
</dbReference>
<evidence type="ECO:0000256" key="7">
    <source>
        <dbReference type="ARBA" id="ARBA00023163"/>
    </source>
</evidence>
<dbReference type="PANTHER" id="PTHR11239">
    <property type="entry name" value="DNA-DIRECTED RNA POLYMERASE"/>
    <property type="match status" value="1"/>
</dbReference>
<comment type="caution">
    <text evidence="14">The sequence shown here is derived from an EMBL/GenBank/DDBJ whole genome shotgun (WGS) entry which is preliminary data.</text>
</comment>
<feature type="zinc finger region" description="C4-type" evidence="11">
    <location>
        <begin position="7"/>
        <end position="32"/>
    </location>
</feature>
<dbReference type="PANTHER" id="PTHR11239:SF1">
    <property type="entry name" value="DNA-DIRECTED RNA POLYMERASE II SUBUNIT RPB9"/>
    <property type="match status" value="1"/>
</dbReference>
<feature type="binding site" evidence="10">
    <location>
        <position position="75"/>
    </location>
    <ligand>
        <name>Zn(2+)</name>
        <dbReference type="ChEBI" id="CHEBI:29105"/>
        <label>2</label>
    </ligand>
</feature>
<dbReference type="GO" id="GO:0005665">
    <property type="term" value="C:RNA polymerase II, core complex"/>
    <property type="evidence" value="ECO:0007669"/>
    <property type="project" value="TreeGrafter"/>
</dbReference>
<comment type="function">
    <text evidence="9">DNA-dependent RNA polymerase catalyzes the transcription of DNA into RNA using the four ribonucleoside triphosphates as substrates.</text>
</comment>
<reference evidence="14 15" key="1">
    <citation type="submission" date="2020-11" db="EMBL/GenBank/DDBJ databases">
        <title>Kefir isolates.</title>
        <authorList>
            <person name="Marcisauskas S."/>
            <person name="Kim Y."/>
            <person name="Blasche S."/>
        </authorList>
    </citation>
    <scope>NUCLEOTIDE SEQUENCE [LARGE SCALE GENOMIC DNA]</scope>
    <source>
        <strain evidence="14 15">KR</strain>
    </source>
</reference>
<dbReference type="SUPFAM" id="SSF57783">
    <property type="entry name" value="Zinc beta-ribbon"/>
    <property type="match status" value="2"/>
</dbReference>
<keyword evidence="8 9" id="KW-0539">Nucleus</keyword>
<feature type="binding site" evidence="10">
    <location>
        <position position="116"/>
    </location>
    <ligand>
        <name>Zn(2+)</name>
        <dbReference type="ChEBI" id="CHEBI:29105"/>
        <label>2</label>
    </ligand>
</feature>
<protein>
    <recommendedName>
        <fullName evidence="9">DNA-directed RNA polymerase subunit</fullName>
    </recommendedName>
</protein>
<comment type="subcellular location">
    <subcellularLocation>
        <location evidence="1">Nucleus</location>
        <location evidence="1">Nucleolus</location>
    </subcellularLocation>
</comment>
<feature type="binding site" evidence="10">
    <location>
        <position position="10"/>
    </location>
    <ligand>
        <name>Zn(2+)</name>
        <dbReference type="ChEBI" id="CHEBI:29105"/>
        <label>1</label>
    </ligand>
</feature>
<dbReference type="PIRSF" id="PIRSF005586">
    <property type="entry name" value="RNApol_RpoM"/>
    <property type="match status" value="1"/>
</dbReference>
<feature type="domain" description="TFIIS-type" evidence="13">
    <location>
        <begin position="71"/>
        <end position="123"/>
    </location>
</feature>
<dbReference type="InterPro" id="IPR019761">
    <property type="entry name" value="DNA-dir_RNA_pol-M_15_CS"/>
</dbReference>
<dbReference type="EMBL" id="PUHQ01000056">
    <property type="protein sequence ID" value="KAG0659222.1"/>
    <property type="molecule type" value="Genomic_DNA"/>
</dbReference>
<dbReference type="GO" id="GO:0003899">
    <property type="term" value="F:DNA-directed RNA polymerase activity"/>
    <property type="evidence" value="ECO:0007669"/>
    <property type="project" value="InterPro"/>
</dbReference>
<evidence type="ECO:0000256" key="8">
    <source>
        <dbReference type="ARBA" id="ARBA00023242"/>
    </source>
</evidence>
<evidence type="ECO:0000313" key="14">
    <source>
        <dbReference type="EMBL" id="KAG0659222.1"/>
    </source>
</evidence>
<evidence type="ECO:0000256" key="12">
    <source>
        <dbReference type="RuleBase" id="RU003474"/>
    </source>
</evidence>
<feature type="binding site" evidence="10">
    <location>
        <position position="29"/>
    </location>
    <ligand>
        <name>Zn(2+)</name>
        <dbReference type="ChEBI" id="CHEBI:29105"/>
        <label>1</label>
    </ligand>
</feature>
<dbReference type="GO" id="GO:0001193">
    <property type="term" value="P:maintenance of transcriptional fidelity during transcription elongation by RNA polymerase II"/>
    <property type="evidence" value="ECO:0007669"/>
    <property type="project" value="TreeGrafter"/>
</dbReference>
<dbReference type="Pfam" id="PF01096">
    <property type="entry name" value="Zn_ribbon_TFIIS"/>
    <property type="match status" value="1"/>
</dbReference>
<keyword evidence="6 10" id="KW-0862">Zinc</keyword>
<evidence type="ECO:0000256" key="3">
    <source>
        <dbReference type="ARBA" id="ARBA00022478"/>
    </source>
</evidence>
<dbReference type="SMART" id="SM00661">
    <property type="entry name" value="RPOL9"/>
    <property type="match status" value="1"/>
</dbReference>
<evidence type="ECO:0000256" key="6">
    <source>
        <dbReference type="ARBA" id="ARBA00022833"/>
    </source>
</evidence>
<name>A0A9P7B4H8_RHOMI</name>
<keyword evidence="3 9" id="KW-0240">DNA-directed RNA polymerase</keyword>
<gene>
    <name evidence="14" type="primary">RPB9</name>
    <name evidence="14" type="ORF">C6P46_005275</name>
</gene>
<dbReference type="SMART" id="SM00440">
    <property type="entry name" value="ZnF_C2C2"/>
    <property type="match status" value="1"/>
</dbReference>
<dbReference type="Pfam" id="PF02150">
    <property type="entry name" value="Zn_ribbon_RPB9"/>
    <property type="match status" value="1"/>
</dbReference>